<evidence type="ECO:0000313" key="2">
    <source>
        <dbReference type="EMBL" id="KZZ87710.1"/>
    </source>
</evidence>
<dbReference type="CDD" id="cd18186">
    <property type="entry name" value="BTB_POZ_ZBTB_KLHL-like"/>
    <property type="match status" value="1"/>
</dbReference>
<dbReference type="AlphaFoldDB" id="A0A166N4Q3"/>
<protein>
    <submittedName>
        <fullName evidence="2">BTB/POZ fold protein</fullName>
    </submittedName>
</protein>
<dbReference type="Gene3D" id="3.30.710.10">
    <property type="entry name" value="Potassium Channel Kv1.1, Chain A"/>
    <property type="match status" value="1"/>
</dbReference>
<dbReference type="InterPro" id="IPR000210">
    <property type="entry name" value="BTB/POZ_dom"/>
</dbReference>
<keyword evidence="3" id="KW-1185">Reference proteome</keyword>
<dbReference type="Proteomes" id="UP000242877">
    <property type="component" value="Unassembled WGS sequence"/>
</dbReference>
<dbReference type="VEuPathDB" id="FungiDB:AAP_05414"/>
<name>A0A166N4Q3_9EURO</name>
<dbReference type="PANTHER" id="PTHR47843">
    <property type="entry name" value="BTB DOMAIN-CONTAINING PROTEIN-RELATED"/>
    <property type="match status" value="1"/>
</dbReference>
<dbReference type="Pfam" id="PF00651">
    <property type="entry name" value="BTB"/>
    <property type="match status" value="1"/>
</dbReference>
<reference evidence="2 3" key="1">
    <citation type="journal article" date="2016" name="Genome Biol. Evol.">
        <title>Divergent and convergent evolution of fungal pathogenicity.</title>
        <authorList>
            <person name="Shang Y."/>
            <person name="Xiao G."/>
            <person name="Zheng P."/>
            <person name="Cen K."/>
            <person name="Zhan S."/>
            <person name="Wang C."/>
        </authorList>
    </citation>
    <scope>NUCLEOTIDE SEQUENCE [LARGE SCALE GENOMIC DNA]</scope>
    <source>
        <strain evidence="2 3">ARSEF 7405</strain>
    </source>
</reference>
<dbReference type="OrthoDB" id="45365at2759"/>
<gene>
    <name evidence="2" type="ORF">AAP_05414</name>
</gene>
<evidence type="ECO:0000259" key="1">
    <source>
        <dbReference type="PROSITE" id="PS50097"/>
    </source>
</evidence>
<dbReference type="SUPFAM" id="SSF54695">
    <property type="entry name" value="POZ domain"/>
    <property type="match status" value="1"/>
</dbReference>
<proteinExistence type="predicted"/>
<evidence type="ECO:0000313" key="3">
    <source>
        <dbReference type="Proteomes" id="UP000242877"/>
    </source>
</evidence>
<organism evidence="2 3">
    <name type="scientific">Ascosphaera apis ARSEF 7405</name>
    <dbReference type="NCBI Taxonomy" id="392613"/>
    <lineage>
        <taxon>Eukaryota</taxon>
        <taxon>Fungi</taxon>
        <taxon>Dikarya</taxon>
        <taxon>Ascomycota</taxon>
        <taxon>Pezizomycotina</taxon>
        <taxon>Eurotiomycetes</taxon>
        <taxon>Eurotiomycetidae</taxon>
        <taxon>Onygenales</taxon>
        <taxon>Ascosphaeraceae</taxon>
        <taxon>Ascosphaera</taxon>
    </lineage>
</organism>
<feature type="domain" description="BTB" evidence="1">
    <location>
        <begin position="20"/>
        <end position="82"/>
    </location>
</feature>
<dbReference type="EMBL" id="AZGZ01000031">
    <property type="protein sequence ID" value="KZZ87710.1"/>
    <property type="molecule type" value="Genomic_DNA"/>
</dbReference>
<comment type="caution">
    <text evidence="2">The sequence shown here is derived from an EMBL/GenBank/DDBJ whole genome shotgun (WGS) entry which is preliminary data.</text>
</comment>
<dbReference type="InterPro" id="IPR011333">
    <property type="entry name" value="SKP1/BTB/POZ_sf"/>
</dbReference>
<accession>A0A166N4Q3</accession>
<sequence length="271" mass="31450">MDRILHLRTYRPLSRTKAYSDLTLICDGVRFPVHKFIVCNQSNILKMMTEQPFKESATNELNIGDTDPATINQLVDFLYRGDYYPRVICVQDRRGAWSIRGFQTASLNDIRAATASTDTGSRPPSWKAVPTEDNAELLLCHVRVCAIADYLNLPDLLTLANWKIRVMFGMYWRVDWFVPFVELFSEKCNRDLVLQDTASSLAAIYMSELVDRHDWKNIRATGSFHNEVYTKMLKQKNRVCKDPWLSYERHFDIEQEQTTLTDGMTEESEVD</sequence>
<dbReference type="PROSITE" id="PS50097">
    <property type="entry name" value="BTB"/>
    <property type="match status" value="1"/>
</dbReference>
<dbReference type="SMART" id="SM00225">
    <property type="entry name" value="BTB"/>
    <property type="match status" value="1"/>
</dbReference>
<dbReference type="PANTHER" id="PTHR47843:SF5">
    <property type="entry name" value="BTB_POZ DOMAIN PROTEIN"/>
    <property type="match status" value="1"/>
</dbReference>